<reference evidence="1" key="2">
    <citation type="journal article" date="2015" name="Fish Shellfish Immunol.">
        <title>Early steps in the European eel (Anguilla anguilla)-Vibrio vulnificus interaction in the gills: Role of the RtxA13 toxin.</title>
        <authorList>
            <person name="Callol A."/>
            <person name="Pajuelo D."/>
            <person name="Ebbesson L."/>
            <person name="Teles M."/>
            <person name="MacKenzie S."/>
            <person name="Amaro C."/>
        </authorList>
    </citation>
    <scope>NUCLEOTIDE SEQUENCE</scope>
</reference>
<proteinExistence type="predicted"/>
<dbReference type="AlphaFoldDB" id="A0A0E9ULQ4"/>
<dbReference type="EMBL" id="GBXM01041886">
    <property type="protein sequence ID" value="JAH66691.1"/>
    <property type="molecule type" value="Transcribed_RNA"/>
</dbReference>
<name>A0A0E9ULQ4_ANGAN</name>
<protein>
    <submittedName>
        <fullName evidence="1">Uncharacterized protein</fullName>
    </submittedName>
</protein>
<evidence type="ECO:0000313" key="1">
    <source>
        <dbReference type="EMBL" id="JAH66691.1"/>
    </source>
</evidence>
<sequence length="53" mass="6482">MKRLHCFKVRWKCQLYFLLLSPRKLIAMVQWLTFGRQGLVLSFIFYEQCWGVV</sequence>
<organism evidence="1">
    <name type="scientific">Anguilla anguilla</name>
    <name type="common">European freshwater eel</name>
    <name type="synonym">Muraena anguilla</name>
    <dbReference type="NCBI Taxonomy" id="7936"/>
    <lineage>
        <taxon>Eukaryota</taxon>
        <taxon>Metazoa</taxon>
        <taxon>Chordata</taxon>
        <taxon>Craniata</taxon>
        <taxon>Vertebrata</taxon>
        <taxon>Euteleostomi</taxon>
        <taxon>Actinopterygii</taxon>
        <taxon>Neopterygii</taxon>
        <taxon>Teleostei</taxon>
        <taxon>Anguilliformes</taxon>
        <taxon>Anguillidae</taxon>
        <taxon>Anguilla</taxon>
    </lineage>
</organism>
<reference evidence="1" key="1">
    <citation type="submission" date="2014-11" db="EMBL/GenBank/DDBJ databases">
        <authorList>
            <person name="Amaro Gonzalez C."/>
        </authorList>
    </citation>
    <scope>NUCLEOTIDE SEQUENCE</scope>
</reference>
<accession>A0A0E9ULQ4</accession>